<evidence type="ECO:0000313" key="2">
    <source>
        <dbReference type="Proteomes" id="UP001187192"/>
    </source>
</evidence>
<dbReference type="Proteomes" id="UP001187192">
    <property type="component" value="Unassembled WGS sequence"/>
</dbReference>
<accession>A0AA88EG14</accession>
<organism evidence="1 2">
    <name type="scientific">Ficus carica</name>
    <name type="common">Common fig</name>
    <dbReference type="NCBI Taxonomy" id="3494"/>
    <lineage>
        <taxon>Eukaryota</taxon>
        <taxon>Viridiplantae</taxon>
        <taxon>Streptophyta</taxon>
        <taxon>Embryophyta</taxon>
        <taxon>Tracheophyta</taxon>
        <taxon>Spermatophyta</taxon>
        <taxon>Magnoliopsida</taxon>
        <taxon>eudicotyledons</taxon>
        <taxon>Gunneridae</taxon>
        <taxon>Pentapetalae</taxon>
        <taxon>rosids</taxon>
        <taxon>fabids</taxon>
        <taxon>Rosales</taxon>
        <taxon>Moraceae</taxon>
        <taxon>Ficeae</taxon>
        <taxon>Ficus</taxon>
    </lineage>
</organism>
<keyword evidence="2" id="KW-1185">Reference proteome</keyword>
<sequence>SEEFQWRRAPNQVGKISTKLIVCKTTILERRACFSQTSW</sequence>
<gene>
    <name evidence="1" type="ORF">TIFTF001_053563</name>
</gene>
<dbReference type="EMBL" id="BTGU01012931">
    <property type="protein sequence ID" value="GMN72460.1"/>
    <property type="molecule type" value="Genomic_DNA"/>
</dbReference>
<dbReference type="AlphaFoldDB" id="A0AA88EG14"/>
<proteinExistence type="predicted"/>
<protein>
    <submittedName>
        <fullName evidence="1">Uncharacterized protein</fullName>
    </submittedName>
</protein>
<name>A0AA88EG14_FICCA</name>
<reference evidence="1" key="1">
    <citation type="submission" date="2023-07" db="EMBL/GenBank/DDBJ databases">
        <title>draft genome sequence of fig (Ficus carica).</title>
        <authorList>
            <person name="Takahashi T."/>
            <person name="Nishimura K."/>
        </authorList>
    </citation>
    <scope>NUCLEOTIDE SEQUENCE</scope>
</reference>
<comment type="caution">
    <text evidence="1">The sequence shown here is derived from an EMBL/GenBank/DDBJ whole genome shotgun (WGS) entry which is preliminary data.</text>
</comment>
<feature type="non-terminal residue" evidence="1">
    <location>
        <position position="1"/>
    </location>
</feature>
<evidence type="ECO:0000313" key="1">
    <source>
        <dbReference type="EMBL" id="GMN72460.1"/>
    </source>
</evidence>